<dbReference type="Proteomes" id="UP000009144">
    <property type="component" value="Chromosome"/>
</dbReference>
<name>I1XI13_METNJ</name>
<organism evidence="1 2">
    <name type="scientific">Methylophaga nitratireducenticrescens</name>
    <dbReference type="NCBI Taxonomy" id="754476"/>
    <lineage>
        <taxon>Bacteria</taxon>
        <taxon>Pseudomonadati</taxon>
        <taxon>Pseudomonadota</taxon>
        <taxon>Gammaproteobacteria</taxon>
        <taxon>Thiotrichales</taxon>
        <taxon>Piscirickettsiaceae</taxon>
        <taxon>Methylophaga</taxon>
    </lineage>
</organism>
<reference evidence="1 2" key="2">
    <citation type="journal article" date="2013" name="Int. J. Syst. Evol. Microbiol.">
        <title>Methylophaga nitratireducenticrescens sp. nov. and Methylophaga frappieri sp. nov., isolated from the biofilm of the methanol-fed denitrification system treating the seawater at the Montreal Biodome.</title>
        <authorList>
            <person name="Villeneuve C."/>
            <person name="Martineau C."/>
            <person name="Mauffrey F."/>
            <person name="Villemur R."/>
        </authorList>
    </citation>
    <scope>NUCLEOTIDE SEQUENCE [LARGE SCALE GENOMIC DNA]</scope>
    <source>
        <strain evidence="1 2">JAM1</strain>
    </source>
</reference>
<proteinExistence type="predicted"/>
<dbReference type="PATRIC" id="fig|754476.3.peg.1178"/>
<reference evidence="1 2" key="1">
    <citation type="journal article" date="2012" name="J. Bacteriol.">
        <title>Complete genome sequences of Methylophaga sp. strain JAM1 and Methylophaga sp. strain JAM7.</title>
        <authorList>
            <person name="Villeneuve C."/>
            <person name="Martineau C."/>
            <person name="Mauffrey F."/>
            <person name="Villemur R."/>
        </authorList>
    </citation>
    <scope>NUCLEOTIDE SEQUENCE [LARGE SCALE GENOMIC DNA]</scope>
    <source>
        <strain evidence="1 2">JAM1</strain>
    </source>
</reference>
<accession>I1XI13</accession>
<sequence length="37" mass="4323">MAVSGLVYLSYPPLLAEMKDKQAQFTNIHFSFFTLWQ</sequence>
<protein>
    <submittedName>
        <fullName evidence="1">Uncharacterized protein</fullName>
    </submittedName>
</protein>
<dbReference type="HOGENOM" id="CLU_3345820_0_0_6"/>
<evidence type="ECO:0000313" key="2">
    <source>
        <dbReference type="Proteomes" id="UP000009144"/>
    </source>
</evidence>
<evidence type="ECO:0000313" key="1">
    <source>
        <dbReference type="EMBL" id="AFI84032.1"/>
    </source>
</evidence>
<keyword evidence="2" id="KW-1185">Reference proteome</keyword>
<dbReference type="EMBL" id="CP003390">
    <property type="protein sequence ID" value="AFI84032.1"/>
    <property type="molecule type" value="Genomic_DNA"/>
</dbReference>
<gene>
    <name evidence="1" type="ordered locus">Q7A_1194</name>
</gene>
<dbReference type="AlphaFoldDB" id="I1XI13"/>